<dbReference type="InterPro" id="IPR003593">
    <property type="entry name" value="AAA+_ATPase"/>
</dbReference>
<evidence type="ECO:0000313" key="5">
    <source>
        <dbReference type="EMBL" id="BDE96245.1"/>
    </source>
</evidence>
<dbReference type="InterPro" id="IPR027417">
    <property type="entry name" value="P-loop_NTPase"/>
</dbReference>
<dbReference type="EMBL" id="AP025564">
    <property type="protein sequence ID" value="BDE96245.1"/>
    <property type="molecule type" value="Genomic_DNA"/>
</dbReference>
<keyword evidence="1" id="KW-0813">Transport</keyword>
<protein>
    <submittedName>
        <fullName evidence="5">ABC transporter ATP-binding protein</fullName>
    </submittedName>
</protein>
<dbReference type="PROSITE" id="PS50893">
    <property type="entry name" value="ABC_TRANSPORTER_2"/>
    <property type="match status" value="1"/>
</dbReference>
<dbReference type="SUPFAM" id="SSF52540">
    <property type="entry name" value="P-loop containing nucleoside triphosphate hydrolases"/>
    <property type="match status" value="1"/>
</dbReference>
<dbReference type="InterPro" id="IPR051782">
    <property type="entry name" value="ABC_Transporter_VariousFunc"/>
</dbReference>
<evidence type="ECO:0000313" key="6">
    <source>
        <dbReference type="Proteomes" id="UP001320544"/>
    </source>
</evidence>
<evidence type="ECO:0000256" key="3">
    <source>
        <dbReference type="ARBA" id="ARBA00022840"/>
    </source>
</evidence>
<proteinExistence type="predicted"/>
<name>A0ABN6MGV9_9ACTN</name>
<dbReference type="PANTHER" id="PTHR42939:SF1">
    <property type="entry name" value="ABC TRANSPORTER ATP-BINDING PROTEIN ALBC-RELATED"/>
    <property type="match status" value="1"/>
</dbReference>
<evidence type="ECO:0000259" key="4">
    <source>
        <dbReference type="PROSITE" id="PS50893"/>
    </source>
</evidence>
<feature type="domain" description="ABC transporter" evidence="4">
    <location>
        <begin position="21"/>
        <end position="243"/>
    </location>
</feature>
<keyword evidence="3 5" id="KW-0067">ATP-binding</keyword>
<gene>
    <name evidence="5" type="ORF">CE91St30_15780</name>
</gene>
<keyword evidence="6" id="KW-1185">Reference proteome</keyword>
<accession>A0ABN6MGV9</accession>
<dbReference type="Proteomes" id="UP001320544">
    <property type="component" value="Chromosome"/>
</dbReference>
<dbReference type="SMART" id="SM00382">
    <property type="entry name" value="AAA"/>
    <property type="match status" value="1"/>
</dbReference>
<dbReference type="PANTHER" id="PTHR42939">
    <property type="entry name" value="ABC TRANSPORTER ATP-BINDING PROTEIN ALBC-RELATED"/>
    <property type="match status" value="1"/>
</dbReference>
<dbReference type="InterPro" id="IPR003439">
    <property type="entry name" value="ABC_transporter-like_ATP-bd"/>
</dbReference>
<evidence type="ECO:0000256" key="1">
    <source>
        <dbReference type="ARBA" id="ARBA00022448"/>
    </source>
</evidence>
<dbReference type="GO" id="GO:0005524">
    <property type="term" value="F:ATP binding"/>
    <property type="evidence" value="ECO:0007669"/>
    <property type="project" value="UniProtKB-KW"/>
</dbReference>
<dbReference type="RefSeq" id="WP_244412521.1">
    <property type="nucleotide sequence ID" value="NZ_AP025564.1"/>
</dbReference>
<sequence length="248" mass="27068">MDQAYAPPTVPAPDLGLAPVLDCRSLTKRYGSVNALNAVTFTIPRGRVVGLLGPNGSGKTTLIKLIAGLLQPTAGSAYILGEEPGASPKARVSYLPERPYFSPSMKVTDTLSFFADFYADFDRRLAEDMLLRLSVPTTATMGALSKGTKEKVQLVLVMARRAALYLLDEPIGGVDPAARDFILGTIIANYHRDSTILVSTHLVSDVEHALDDFILLQYGNIAMYSSPQLVYQQTGRSLDQYFREAYRC</sequence>
<dbReference type="CDD" id="cd03230">
    <property type="entry name" value="ABC_DR_subfamily_A"/>
    <property type="match status" value="1"/>
</dbReference>
<keyword evidence="2" id="KW-0547">Nucleotide-binding</keyword>
<dbReference type="Gene3D" id="3.40.50.300">
    <property type="entry name" value="P-loop containing nucleotide triphosphate hydrolases"/>
    <property type="match status" value="1"/>
</dbReference>
<reference evidence="5 6" key="1">
    <citation type="submission" date="2022-01" db="EMBL/GenBank/DDBJ databases">
        <title>Novel bile acid biosynthetic pathways are enriched in the microbiome of centenarians.</title>
        <authorList>
            <person name="Sato Y."/>
            <person name="Atarashi K."/>
            <person name="Plichta R.D."/>
            <person name="Arai Y."/>
            <person name="Sasajima S."/>
            <person name="Kearney M.S."/>
            <person name="Suda W."/>
            <person name="Takeshita K."/>
            <person name="Sasaki T."/>
            <person name="Okamoto S."/>
            <person name="Skelly N.A."/>
            <person name="Okamura Y."/>
            <person name="Vlamakis H."/>
            <person name="Li Y."/>
            <person name="Tanoue T."/>
            <person name="Takei H."/>
            <person name="Nittono H."/>
            <person name="Narushima S."/>
            <person name="Irie J."/>
            <person name="Itoh H."/>
            <person name="Moriya K."/>
            <person name="Sugiura Y."/>
            <person name="Suematsu M."/>
            <person name="Moritoki N."/>
            <person name="Shibata S."/>
            <person name="Littman R.D."/>
            <person name="Fischbach A.M."/>
            <person name="Uwamino Y."/>
            <person name="Inoue T."/>
            <person name="Honda A."/>
            <person name="Hattori M."/>
            <person name="Murai T."/>
            <person name="Xavier J.R."/>
            <person name="Hirose N."/>
            <person name="Honda K."/>
        </authorList>
    </citation>
    <scope>NUCLEOTIDE SEQUENCE [LARGE SCALE GENOMIC DNA]</scope>
    <source>
        <strain evidence="5 6">CE91-St30</strain>
    </source>
</reference>
<evidence type="ECO:0000256" key="2">
    <source>
        <dbReference type="ARBA" id="ARBA00022741"/>
    </source>
</evidence>
<organism evidence="5 6">
    <name type="scientific">Raoultibacter timonensis</name>
    <dbReference type="NCBI Taxonomy" id="1907662"/>
    <lineage>
        <taxon>Bacteria</taxon>
        <taxon>Bacillati</taxon>
        <taxon>Actinomycetota</taxon>
        <taxon>Coriobacteriia</taxon>
        <taxon>Eggerthellales</taxon>
        <taxon>Eggerthellaceae</taxon>
        <taxon>Raoultibacter</taxon>
    </lineage>
</organism>
<dbReference type="Pfam" id="PF00005">
    <property type="entry name" value="ABC_tran"/>
    <property type="match status" value="1"/>
</dbReference>